<dbReference type="KEGG" id="dde:Dde_2909"/>
<dbReference type="PANTHER" id="PTHR35004:SF6">
    <property type="entry name" value="TRANSPOSASE"/>
    <property type="match status" value="1"/>
</dbReference>
<evidence type="ECO:0000313" key="9">
    <source>
        <dbReference type="Proteomes" id="UP000002710"/>
    </source>
</evidence>
<dbReference type="Gene3D" id="1.10.10.60">
    <property type="entry name" value="Homeodomain-like"/>
    <property type="match status" value="1"/>
</dbReference>
<dbReference type="HOGENOM" id="CLU_020626_4_0_7"/>
<evidence type="ECO:0000259" key="5">
    <source>
        <dbReference type="PROSITE" id="PS50531"/>
    </source>
</evidence>
<dbReference type="eggNOG" id="COG4584">
    <property type="taxonomic scope" value="Bacteria"/>
</dbReference>
<feature type="domain" description="HTH IS21-type" evidence="5">
    <location>
        <begin position="5"/>
        <end position="67"/>
    </location>
</feature>
<dbReference type="InterPro" id="IPR006120">
    <property type="entry name" value="Resolvase_HTH_dom"/>
</dbReference>
<dbReference type="PROSITE" id="PS50531">
    <property type="entry name" value="HTH_IS21"/>
    <property type="match status" value="1"/>
</dbReference>
<keyword evidence="4" id="KW-0233">DNA recombination</keyword>
<keyword evidence="2" id="KW-0815">Transposition</keyword>
<dbReference type="GO" id="GO:0015074">
    <property type="term" value="P:DNA integration"/>
    <property type="evidence" value="ECO:0007669"/>
    <property type="project" value="InterPro"/>
</dbReference>
<dbReference type="KEGG" id="dde:Dde_3407"/>
<protein>
    <submittedName>
        <fullName evidence="8">Integrase catalytic region</fullName>
    </submittedName>
</protein>
<dbReference type="STRING" id="207559.Dde_2909"/>
<evidence type="ECO:0000256" key="2">
    <source>
        <dbReference type="ARBA" id="ARBA00022578"/>
    </source>
</evidence>
<dbReference type="EMBL" id="CP000112">
    <property type="protein sequence ID" value="ABB40200.1"/>
    <property type="molecule type" value="Genomic_DNA"/>
</dbReference>
<dbReference type="GO" id="GO:0032196">
    <property type="term" value="P:transposition"/>
    <property type="evidence" value="ECO:0007669"/>
    <property type="project" value="UniProtKB-KW"/>
</dbReference>
<keyword evidence="3" id="KW-0238">DNA-binding</keyword>
<dbReference type="NCBIfam" id="NF033546">
    <property type="entry name" value="transpos_IS21"/>
    <property type="match status" value="1"/>
</dbReference>
<name>Q30VU6_OLEA2</name>
<evidence type="ECO:0000256" key="1">
    <source>
        <dbReference type="ARBA" id="ARBA00009277"/>
    </source>
</evidence>
<accession>Q30VU6</accession>
<evidence type="ECO:0000313" key="8">
    <source>
        <dbReference type="EMBL" id="ABB40200.1"/>
    </source>
</evidence>
<evidence type="ECO:0000259" key="6">
    <source>
        <dbReference type="PROSITE" id="PS50994"/>
    </source>
</evidence>
<evidence type="ECO:0000313" key="7">
    <source>
        <dbReference type="EMBL" id="ABB39703.1"/>
    </source>
</evidence>
<dbReference type="SUPFAM" id="SSF53098">
    <property type="entry name" value="Ribonuclease H-like"/>
    <property type="match status" value="1"/>
</dbReference>
<dbReference type="GO" id="GO:0003677">
    <property type="term" value="F:DNA binding"/>
    <property type="evidence" value="ECO:0007669"/>
    <property type="project" value="UniProtKB-KW"/>
</dbReference>
<dbReference type="GO" id="GO:0000150">
    <property type="term" value="F:DNA strand exchange activity"/>
    <property type="evidence" value="ECO:0007669"/>
    <property type="project" value="InterPro"/>
</dbReference>
<dbReference type="InterPro" id="IPR012337">
    <property type="entry name" value="RNaseH-like_sf"/>
</dbReference>
<dbReference type="Proteomes" id="UP000002710">
    <property type="component" value="Chromosome"/>
</dbReference>
<dbReference type="PANTHER" id="PTHR35004">
    <property type="entry name" value="TRANSPOSASE RV3428C-RELATED"/>
    <property type="match status" value="1"/>
</dbReference>
<dbReference type="InterPro" id="IPR001584">
    <property type="entry name" value="Integrase_cat-core"/>
</dbReference>
<reference evidence="8 9" key="1">
    <citation type="journal article" date="2011" name="J. Bacteriol.">
        <title>Complete genome sequence and updated annotation of Desulfovibrio alaskensis G20.</title>
        <authorList>
            <person name="Hauser L.J."/>
            <person name="Land M.L."/>
            <person name="Brown S.D."/>
            <person name="Larimer F."/>
            <person name="Keller K.L."/>
            <person name="Rapp-Giles B.J."/>
            <person name="Price M.N."/>
            <person name="Lin M."/>
            <person name="Bruce D.C."/>
            <person name="Detter J.C."/>
            <person name="Tapia R."/>
            <person name="Han C.S."/>
            <person name="Goodwin L.A."/>
            <person name="Cheng J.F."/>
            <person name="Pitluck S."/>
            <person name="Copeland A."/>
            <person name="Lucas S."/>
            <person name="Nolan M."/>
            <person name="Lapidus A.L."/>
            <person name="Palumbo A.V."/>
            <person name="Wall J.D."/>
        </authorList>
    </citation>
    <scope>NUCLEOTIDE SEQUENCE [LARGE SCALE GENOMIC DNA]</scope>
    <source>
        <strain evidence="9">ATCC BAA 1058 / DSM 17464 / G20</strain>
        <strain evidence="8">G20</strain>
    </source>
</reference>
<evidence type="ECO:0000256" key="4">
    <source>
        <dbReference type="ARBA" id="ARBA00023172"/>
    </source>
</evidence>
<dbReference type="AlphaFoldDB" id="Q30VU6"/>
<evidence type="ECO:0000256" key="3">
    <source>
        <dbReference type="ARBA" id="ARBA00023125"/>
    </source>
</evidence>
<comment type="similarity">
    <text evidence="1">Belongs to the transposase IS21/IS408/IS1162 family.</text>
</comment>
<dbReference type="RefSeq" id="WP_011368690.1">
    <property type="nucleotide sequence ID" value="NC_007519.1"/>
</dbReference>
<dbReference type="InterPro" id="IPR017894">
    <property type="entry name" value="HTH_IS21_transposase_type"/>
</dbReference>
<dbReference type="EMBL" id="CP000112">
    <property type="protein sequence ID" value="ABB39703.1"/>
    <property type="molecule type" value="Genomic_DNA"/>
</dbReference>
<proteinExistence type="inferred from homology"/>
<dbReference type="PROSITE" id="PS50994">
    <property type="entry name" value="INTEGRASE"/>
    <property type="match status" value="1"/>
</dbReference>
<dbReference type="Pfam" id="PF02796">
    <property type="entry name" value="HTH_7"/>
    <property type="match status" value="1"/>
</dbReference>
<organism evidence="8 9">
    <name type="scientific">Oleidesulfovibrio alaskensis (strain ATCC BAA-1058 / DSM 17464 / G20)</name>
    <name type="common">Desulfovibrio alaskensis</name>
    <dbReference type="NCBI Taxonomy" id="207559"/>
    <lineage>
        <taxon>Bacteria</taxon>
        <taxon>Pseudomonadati</taxon>
        <taxon>Thermodesulfobacteriota</taxon>
        <taxon>Desulfovibrionia</taxon>
        <taxon>Desulfovibrionales</taxon>
        <taxon>Desulfovibrionaceae</taxon>
        <taxon>Oleidesulfovibrio</taxon>
    </lineage>
</organism>
<keyword evidence="9" id="KW-1185">Reference proteome</keyword>
<dbReference type="Gene3D" id="3.30.420.10">
    <property type="entry name" value="Ribonuclease H-like superfamily/Ribonuclease H"/>
    <property type="match status" value="1"/>
</dbReference>
<dbReference type="Pfam" id="PF00665">
    <property type="entry name" value="rve"/>
    <property type="match status" value="1"/>
</dbReference>
<feature type="domain" description="Integrase catalytic" evidence="6">
    <location>
        <begin position="115"/>
        <end position="295"/>
    </location>
</feature>
<dbReference type="InterPro" id="IPR036397">
    <property type="entry name" value="RNaseH_sf"/>
</dbReference>
<sequence>MLTKEGVMEIRILRRQGKSIRWIARELEISRNTVRKYLRDSSEPIYERQTKQPGKLDPFKDYIDERVRQASPHRLPATVIFREIVEQGYAGSERLVRYYVSGLYPVPAPEPDNRFETAPGIQMQVDWCVFRRGKEPLSAFVATLGFSRLTYVEFVTDETFASLRKCHENAFAFFQGIPQEVLYDNMKTVVVERDAYGSGKHRFHSAFRQLATDYGFTPRLCRPYRARTKGKVERFNHYLRNSFYVPLVTKLANSGLKLDALTANLEVGKWLREVANCRKHKTTGQRPDRRFLEERESLLPLPKTIRQDSACLLDGTGKLGTWPVEMLQRSPAFYDRFLQGGA</sequence>
<gene>
    <name evidence="7" type="ordered locus">Dde_2909</name>
    <name evidence="8" type="ordered locus">Dde_3407</name>
</gene>